<reference evidence="4 6" key="2">
    <citation type="submission" date="2016-10" db="EMBL/GenBank/DDBJ databases">
        <authorList>
            <person name="de Groot N.N."/>
        </authorList>
    </citation>
    <scope>NUCLEOTIDE SEQUENCE [LARGE SCALE GENOMIC DNA]</scope>
    <source>
        <strain evidence="4 6">DSM 2895</strain>
    </source>
</reference>
<dbReference type="PATRIC" id="fig|47500.9.peg.4294"/>
<reference evidence="3 5" key="1">
    <citation type="submission" date="2015-07" db="EMBL/GenBank/DDBJ databases">
        <title>Fjat-14205 dsm 2895.</title>
        <authorList>
            <person name="Liu B."/>
            <person name="Wang J."/>
            <person name="Zhu Y."/>
            <person name="Liu G."/>
            <person name="Chen Q."/>
            <person name="Chen Z."/>
            <person name="Lan J."/>
            <person name="Che J."/>
            <person name="Ge C."/>
            <person name="Shi H."/>
            <person name="Pan Z."/>
            <person name="Liu X."/>
        </authorList>
    </citation>
    <scope>NUCLEOTIDE SEQUENCE [LARGE SCALE GENOMIC DNA]</scope>
    <source>
        <strain evidence="3 5">DSM 2895</strain>
    </source>
</reference>
<feature type="domain" description="S-Me-THD-like C-terminal" evidence="2">
    <location>
        <begin position="167"/>
        <end position="360"/>
    </location>
</feature>
<evidence type="ECO:0000313" key="5">
    <source>
        <dbReference type="Proteomes" id="UP000037269"/>
    </source>
</evidence>
<keyword evidence="5" id="KW-1185">Reference proteome</keyword>
<evidence type="ECO:0000259" key="2">
    <source>
        <dbReference type="Pfam" id="PF20906"/>
    </source>
</evidence>
<dbReference type="STRING" id="47500.AF333_14460"/>
<dbReference type="Gene3D" id="2.40.390.10">
    <property type="entry name" value="CV3147-like"/>
    <property type="match status" value="1"/>
</dbReference>
<feature type="domain" description="S-Me-THD N-terminal" evidence="1">
    <location>
        <begin position="9"/>
        <end position="163"/>
    </location>
</feature>
<evidence type="ECO:0000313" key="3">
    <source>
        <dbReference type="EMBL" id="KON96497.1"/>
    </source>
</evidence>
<dbReference type="InterPro" id="IPR027479">
    <property type="entry name" value="S-Me-THD_N_sf"/>
</dbReference>
<dbReference type="Pfam" id="PF06032">
    <property type="entry name" value="S-Me-THD_N"/>
    <property type="match status" value="1"/>
</dbReference>
<evidence type="ECO:0000313" key="6">
    <source>
        <dbReference type="Proteomes" id="UP000182836"/>
    </source>
</evidence>
<organism evidence="3 5">
    <name type="scientific">Aneurinibacillus migulanus</name>
    <name type="common">Bacillus migulanus</name>
    <dbReference type="NCBI Taxonomy" id="47500"/>
    <lineage>
        <taxon>Bacteria</taxon>
        <taxon>Bacillati</taxon>
        <taxon>Bacillota</taxon>
        <taxon>Bacilli</taxon>
        <taxon>Bacillales</taxon>
        <taxon>Paenibacillaceae</taxon>
        <taxon>Aneurinibacillus group</taxon>
        <taxon>Aneurinibacillus</taxon>
    </lineage>
</organism>
<name>A0A0M0H476_ANEMI</name>
<evidence type="ECO:0000259" key="1">
    <source>
        <dbReference type="Pfam" id="PF06032"/>
    </source>
</evidence>
<dbReference type="InterPro" id="IPR048350">
    <property type="entry name" value="S-Me-THD-like_C"/>
</dbReference>
<dbReference type="InterPro" id="IPR010318">
    <property type="entry name" value="S-Me-THD_N"/>
</dbReference>
<dbReference type="EMBL" id="LGUG01000004">
    <property type="protein sequence ID" value="KON96497.1"/>
    <property type="molecule type" value="Genomic_DNA"/>
</dbReference>
<dbReference type="Pfam" id="PF20906">
    <property type="entry name" value="S-Me-THD_C"/>
    <property type="match status" value="1"/>
</dbReference>
<accession>A0A0M0H476</accession>
<sequence>MKQTITEHDVPQFAYGARYLGAGGGGSSNVLELLTKRAIREYGPVQLQHPFEVKEGEWIIPVGIMGSTTIMNEKIPTGWELLEVLQAVEKEKGIRAAAVAGIEIAGINVLTPILTAALARLPVMDCDGMGRAFTGIHMTTYHAFDIPLVPLVMMDENRKSIWIRSYSNEETERIARASVMNMGGWAAIACYAMKTEHIREASIYHTFSLAWRLGRGVKEAQEDIHQVVQVLMEELSNSVYGIPHLVTKGKIVELSCDMKKGQLSGSFFLEGRGEHTAEQWEILFHNEYVLCKQEENVRVMSPDLICVLDADTGHPIQIEELEKNRNVWVLGIPSPPLVRTSKMLEVVGPETYGHSFSFLPIESLYKQAGEKRGVDHAAAWD</sequence>
<proteinExistence type="predicted"/>
<dbReference type="Proteomes" id="UP000182836">
    <property type="component" value="Unassembled WGS sequence"/>
</dbReference>
<protein>
    <recommendedName>
        <fullName evidence="7">DUF917 domain-containing protein</fullName>
    </recommendedName>
</protein>
<dbReference type="Proteomes" id="UP000037269">
    <property type="component" value="Unassembled WGS sequence"/>
</dbReference>
<dbReference type="EMBL" id="FNED01000002">
    <property type="protein sequence ID" value="SDI18307.1"/>
    <property type="molecule type" value="Genomic_DNA"/>
</dbReference>
<dbReference type="InterPro" id="IPR024071">
    <property type="entry name" value="S-Me-THD_C_sf"/>
</dbReference>
<dbReference type="AlphaFoldDB" id="A0A0M0H476"/>
<dbReference type="Gene3D" id="3.40.1610.10">
    <property type="entry name" value="CV3147-like domain"/>
    <property type="match status" value="1"/>
</dbReference>
<dbReference type="GeneID" id="42306378"/>
<dbReference type="OrthoDB" id="7441206at2"/>
<evidence type="ECO:0008006" key="7">
    <source>
        <dbReference type="Google" id="ProtNLM"/>
    </source>
</evidence>
<dbReference type="SUPFAM" id="SSF160991">
    <property type="entry name" value="CV3147-like"/>
    <property type="match status" value="1"/>
</dbReference>
<dbReference type="RefSeq" id="WP_043064179.1">
    <property type="nucleotide sequence ID" value="NZ_BJOA01000107.1"/>
</dbReference>
<gene>
    <name evidence="3" type="ORF">AF333_14460</name>
    <name evidence="4" type="ORF">SAMN04487909_10229</name>
</gene>
<evidence type="ECO:0000313" key="4">
    <source>
        <dbReference type="EMBL" id="SDI18307.1"/>
    </source>
</evidence>